<dbReference type="Pfam" id="PF13561">
    <property type="entry name" value="adh_short_C2"/>
    <property type="match status" value="1"/>
</dbReference>
<dbReference type="FunFam" id="3.40.50.720:FF:000231">
    <property type="entry name" value="Estradiol 17-beta-dehydrogenase 8"/>
    <property type="match status" value="1"/>
</dbReference>
<dbReference type="PANTHER" id="PTHR42760:SF83">
    <property type="entry name" value="(3R)-3-HYDROXYACYL-COA DEHYDROGENASE"/>
    <property type="match status" value="1"/>
</dbReference>
<evidence type="ECO:0000256" key="4">
    <source>
        <dbReference type="ARBA" id="ARBA00012456"/>
    </source>
</evidence>
<keyword evidence="6" id="KW-0597">Phosphoprotein</keyword>
<evidence type="ECO:0000256" key="22">
    <source>
        <dbReference type="ARBA" id="ARBA00081419"/>
    </source>
</evidence>
<dbReference type="PRINTS" id="PR00081">
    <property type="entry name" value="GDHRDH"/>
</dbReference>
<dbReference type="AlphaFoldDB" id="G3MPY2"/>
<comment type="catalytic activity">
    <reaction evidence="15">
        <text>testosterone + NAD(+) = androst-4-ene-3,17-dione + NADH + H(+)</text>
        <dbReference type="Rhea" id="RHEA:14929"/>
        <dbReference type="ChEBI" id="CHEBI:15378"/>
        <dbReference type="ChEBI" id="CHEBI:16422"/>
        <dbReference type="ChEBI" id="CHEBI:17347"/>
        <dbReference type="ChEBI" id="CHEBI:57540"/>
        <dbReference type="ChEBI" id="CHEBI:57945"/>
        <dbReference type="EC" id="1.1.1.239"/>
    </reaction>
    <physiologicalReaction direction="left-to-right" evidence="15">
        <dbReference type="Rhea" id="RHEA:14930"/>
    </physiologicalReaction>
</comment>
<evidence type="ECO:0000256" key="25">
    <source>
        <dbReference type="ARBA" id="ARBA00083258"/>
    </source>
</evidence>
<comment type="subunit">
    <text evidence="18">Heterotetramer with CBR4; contains two molecules of HSD17B8 and CBR4.</text>
</comment>
<evidence type="ECO:0000256" key="18">
    <source>
        <dbReference type="ARBA" id="ARBA00065174"/>
    </source>
</evidence>
<evidence type="ECO:0000256" key="20">
    <source>
        <dbReference type="ARBA" id="ARBA00070911"/>
    </source>
</evidence>
<dbReference type="Gene3D" id="3.40.50.720">
    <property type="entry name" value="NAD(P)-binding Rossmann-like Domain"/>
    <property type="match status" value="1"/>
</dbReference>
<organism evidence="27">
    <name type="scientific">Amblyomma maculatum</name>
    <name type="common">Gulf Coast tick</name>
    <dbReference type="NCBI Taxonomy" id="34609"/>
    <lineage>
        <taxon>Eukaryota</taxon>
        <taxon>Metazoa</taxon>
        <taxon>Ecdysozoa</taxon>
        <taxon>Arthropoda</taxon>
        <taxon>Chelicerata</taxon>
        <taxon>Arachnida</taxon>
        <taxon>Acari</taxon>
        <taxon>Parasitiformes</taxon>
        <taxon>Ixodida</taxon>
        <taxon>Ixodoidea</taxon>
        <taxon>Ixodidae</taxon>
        <taxon>Amblyomminae</taxon>
        <taxon>Amblyomma</taxon>
    </lineage>
</organism>
<comment type="catalytic activity">
    <reaction evidence="17">
        <text>a (3R)-3-hydroxyacyl-CoA + NAD(+) = a 3-oxoacyl-CoA + NADH + H(+)</text>
        <dbReference type="Rhea" id="RHEA:32711"/>
        <dbReference type="ChEBI" id="CHEBI:15378"/>
        <dbReference type="ChEBI" id="CHEBI:57319"/>
        <dbReference type="ChEBI" id="CHEBI:57540"/>
        <dbReference type="ChEBI" id="CHEBI:57945"/>
        <dbReference type="ChEBI" id="CHEBI:90726"/>
        <dbReference type="EC" id="1.1.1.n12"/>
    </reaction>
    <physiologicalReaction direction="left-to-right" evidence="17">
        <dbReference type="Rhea" id="RHEA:32712"/>
    </physiologicalReaction>
</comment>
<dbReference type="EMBL" id="JO843933">
    <property type="protein sequence ID" value="AEO35550.1"/>
    <property type="molecule type" value="mRNA"/>
</dbReference>
<dbReference type="GO" id="GO:0008210">
    <property type="term" value="P:estrogen metabolic process"/>
    <property type="evidence" value="ECO:0007669"/>
    <property type="project" value="UniProtKB-ARBA"/>
</dbReference>
<dbReference type="GO" id="GO:0048038">
    <property type="term" value="F:quinone binding"/>
    <property type="evidence" value="ECO:0007669"/>
    <property type="project" value="TreeGrafter"/>
</dbReference>
<keyword evidence="5" id="KW-0444">Lipid biosynthesis</keyword>
<comment type="subcellular location">
    <subcellularLocation>
        <location evidence="1">Mitochondrion matrix</location>
    </subcellularLocation>
</comment>
<dbReference type="PRINTS" id="PR00080">
    <property type="entry name" value="SDRFAMILY"/>
</dbReference>
<reference evidence="27" key="1">
    <citation type="journal article" date="2011" name="PLoS ONE">
        <title>A deep insight into the sialotranscriptome of the gulf coast tick, Amblyomma maculatum.</title>
        <authorList>
            <person name="Karim S."/>
            <person name="Singh P."/>
            <person name="Ribeiro J.M."/>
        </authorList>
    </citation>
    <scope>NUCLEOTIDE SEQUENCE</scope>
    <source>
        <tissue evidence="27">Salivary gland</tissue>
    </source>
</reference>
<dbReference type="PROSITE" id="PS00061">
    <property type="entry name" value="ADH_SHORT"/>
    <property type="match status" value="1"/>
</dbReference>
<keyword evidence="7" id="KW-0276">Fatty acid metabolism</keyword>
<dbReference type="GO" id="GO:0047035">
    <property type="term" value="F:testosterone dehydrogenase (NAD+) activity"/>
    <property type="evidence" value="ECO:0007669"/>
    <property type="project" value="UniProtKB-EC"/>
</dbReference>
<keyword evidence="9" id="KW-0520">NAD</keyword>
<evidence type="ECO:0000256" key="11">
    <source>
        <dbReference type="ARBA" id="ARBA00023128"/>
    </source>
</evidence>
<comment type="catalytic activity">
    <reaction evidence="16">
        <text>17beta-hydroxy-5alpha-androstan-3-one + NAD(+) = 5alpha-androstan-3,17-dione + NADH + H(+)</text>
        <dbReference type="Rhea" id="RHEA:41992"/>
        <dbReference type="ChEBI" id="CHEBI:15378"/>
        <dbReference type="ChEBI" id="CHEBI:15994"/>
        <dbReference type="ChEBI" id="CHEBI:16330"/>
        <dbReference type="ChEBI" id="CHEBI:57540"/>
        <dbReference type="ChEBI" id="CHEBI:57945"/>
    </reaction>
    <physiologicalReaction direction="left-to-right" evidence="16">
        <dbReference type="Rhea" id="RHEA:41993"/>
    </physiologicalReaction>
</comment>
<evidence type="ECO:0000256" key="2">
    <source>
        <dbReference type="ARBA" id="ARBA00005194"/>
    </source>
</evidence>
<keyword evidence="12" id="KW-0275">Fatty acid biosynthesis</keyword>
<dbReference type="GO" id="GO:0006633">
    <property type="term" value="P:fatty acid biosynthetic process"/>
    <property type="evidence" value="ECO:0007669"/>
    <property type="project" value="UniProtKB-KW"/>
</dbReference>
<evidence type="ECO:0000256" key="14">
    <source>
        <dbReference type="ARBA" id="ARBA00049069"/>
    </source>
</evidence>
<evidence type="ECO:0000256" key="10">
    <source>
        <dbReference type="ARBA" id="ARBA00023098"/>
    </source>
</evidence>
<name>G3MPY2_AMBMU</name>
<dbReference type="InterPro" id="IPR020904">
    <property type="entry name" value="Sc_DH/Rdtase_CS"/>
</dbReference>
<evidence type="ECO:0000256" key="24">
    <source>
        <dbReference type="ARBA" id="ARBA00083097"/>
    </source>
</evidence>
<evidence type="ECO:0000256" key="9">
    <source>
        <dbReference type="ARBA" id="ARBA00023027"/>
    </source>
</evidence>
<evidence type="ECO:0000256" key="6">
    <source>
        <dbReference type="ARBA" id="ARBA00022553"/>
    </source>
</evidence>
<dbReference type="SUPFAM" id="SSF51735">
    <property type="entry name" value="NAD(P)-binding Rossmann-fold domains"/>
    <property type="match status" value="1"/>
</dbReference>
<evidence type="ECO:0000256" key="3">
    <source>
        <dbReference type="ARBA" id="ARBA00006484"/>
    </source>
</evidence>
<accession>G3MPY2</accession>
<dbReference type="EC" id="1.1.1.239" evidence="19"/>
<proteinExistence type="evidence at transcript level"/>
<evidence type="ECO:0000256" key="5">
    <source>
        <dbReference type="ARBA" id="ARBA00022516"/>
    </source>
</evidence>
<dbReference type="InterPro" id="IPR036291">
    <property type="entry name" value="NAD(P)-bd_dom_sf"/>
</dbReference>
<evidence type="ECO:0000259" key="26">
    <source>
        <dbReference type="SMART" id="SM00822"/>
    </source>
</evidence>
<keyword evidence="11" id="KW-0496">Mitochondrion</keyword>
<evidence type="ECO:0000256" key="21">
    <source>
        <dbReference type="ARBA" id="ARBA00077835"/>
    </source>
</evidence>
<evidence type="ECO:0000256" key="15">
    <source>
        <dbReference type="ARBA" id="ARBA00050232"/>
    </source>
</evidence>
<dbReference type="PANTHER" id="PTHR42760">
    <property type="entry name" value="SHORT-CHAIN DEHYDROGENASES/REDUCTASES FAMILY MEMBER"/>
    <property type="match status" value="1"/>
</dbReference>
<protein>
    <recommendedName>
        <fullName evidence="20">(3R)-3-hydroxyacyl-CoA dehydrogenase</fullName>
        <ecNumber evidence="19">1.1.1.239</ecNumber>
        <ecNumber evidence="4">1.1.1.n12</ecNumber>
    </recommendedName>
    <alternativeName>
        <fullName evidence="22">17-beta-hydroxysteroid dehydrogenase 8</fullName>
    </alternativeName>
    <alternativeName>
        <fullName evidence="21">3-ketoacyl-[acyl-carrier-protein] reductase alpha subunit</fullName>
    </alternativeName>
    <alternativeName>
        <fullName evidence="24">3-oxoacyl-[acyl-carrier-protein] reductase</fullName>
    </alternativeName>
    <alternativeName>
        <fullName evidence="25">Estradiol 17-beta-dehydrogenase 8</fullName>
    </alternativeName>
    <alternativeName>
        <fullName evidence="23">Testosterone 17-beta-dehydrogenase 8</fullName>
    </alternativeName>
</protein>
<sequence>MCPTRSFPPAVLPSSVLEDRVALVTGAGSGIGRSLCQVLAARGVRVVAADINLAAAVETVSLLPEGAERHLALHVDVSCPVSVDSLFDRIRGCIDLQPVSIVVCCAGVNRNDSLLEMDIDAFDRLMAVNLKGTFLIVQASAREMVARGVRTGSVVTVSSIVSRTGLRHHSAYAASKAAVVALTKTAALELAPHGIRCNTVLPGFTETAMTADVGEKERADIASRTPLGRIARPEEIATAIRFLCEDTDSSFVTGAAIEITGGLHM</sequence>
<dbReference type="InterPro" id="IPR002347">
    <property type="entry name" value="SDR_fam"/>
</dbReference>
<feature type="domain" description="Ketoreductase" evidence="26">
    <location>
        <begin position="20"/>
        <end position="205"/>
    </location>
</feature>
<dbReference type="SMART" id="SM00822">
    <property type="entry name" value="PKS_KR"/>
    <property type="match status" value="1"/>
</dbReference>
<dbReference type="InterPro" id="IPR057326">
    <property type="entry name" value="KR_dom"/>
</dbReference>
<comment type="similarity">
    <text evidence="3">Belongs to the short-chain dehydrogenases/reductases (SDR) family.</text>
</comment>
<comment type="pathway">
    <text evidence="2">Lipid metabolism; fatty acid biosynthesis.</text>
</comment>
<evidence type="ECO:0000256" key="12">
    <source>
        <dbReference type="ARBA" id="ARBA00023160"/>
    </source>
</evidence>
<keyword evidence="8" id="KW-0560">Oxidoreductase</keyword>
<evidence type="ECO:0000313" key="27">
    <source>
        <dbReference type="EMBL" id="AEO35550.1"/>
    </source>
</evidence>
<comment type="catalytic activity">
    <reaction evidence="14">
        <text>17beta-estradiol + NAD(+) = estrone + NADH + H(+)</text>
        <dbReference type="Rhea" id="RHEA:24612"/>
        <dbReference type="ChEBI" id="CHEBI:15378"/>
        <dbReference type="ChEBI" id="CHEBI:16469"/>
        <dbReference type="ChEBI" id="CHEBI:17263"/>
        <dbReference type="ChEBI" id="CHEBI:57540"/>
        <dbReference type="ChEBI" id="CHEBI:57945"/>
        <dbReference type="EC" id="1.1.1.62"/>
    </reaction>
    <physiologicalReaction direction="left-to-right" evidence="14">
        <dbReference type="Rhea" id="RHEA:24613"/>
    </physiologicalReaction>
    <physiologicalReaction direction="right-to-left" evidence="14">
        <dbReference type="Rhea" id="RHEA:24614"/>
    </physiologicalReaction>
</comment>
<evidence type="ECO:0000256" key="19">
    <source>
        <dbReference type="ARBA" id="ARBA00066822"/>
    </source>
</evidence>
<evidence type="ECO:0000256" key="8">
    <source>
        <dbReference type="ARBA" id="ARBA00023002"/>
    </source>
</evidence>
<evidence type="ECO:0000256" key="13">
    <source>
        <dbReference type="ARBA" id="ARBA00037929"/>
    </source>
</evidence>
<dbReference type="EC" id="1.1.1.n12" evidence="4"/>
<dbReference type="GO" id="GO:0004303">
    <property type="term" value="F:estradiol 17-beta-dehydrogenase [NAD(P)+] activity"/>
    <property type="evidence" value="ECO:0007669"/>
    <property type="project" value="UniProtKB-EC"/>
</dbReference>
<evidence type="ECO:0000256" key="16">
    <source>
        <dbReference type="ARBA" id="ARBA00050435"/>
    </source>
</evidence>
<evidence type="ECO:0000256" key="7">
    <source>
        <dbReference type="ARBA" id="ARBA00022832"/>
    </source>
</evidence>
<evidence type="ECO:0000256" key="1">
    <source>
        <dbReference type="ARBA" id="ARBA00004305"/>
    </source>
</evidence>
<evidence type="ECO:0000256" key="23">
    <source>
        <dbReference type="ARBA" id="ARBA00081936"/>
    </source>
</evidence>
<dbReference type="GO" id="GO:0005759">
    <property type="term" value="C:mitochondrial matrix"/>
    <property type="evidence" value="ECO:0007669"/>
    <property type="project" value="UniProtKB-SubCell"/>
</dbReference>
<keyword evidence="10" id="KW-0443">Lipid metabolism</keyword>
<comment type="pathway">
    <text evidence="13">Steroid biosynthesis; estrogen biosynthesis.</text>
</comment>
<evidence type="ECO:0000256" key="17">
    <source>
        <dbReference type="ARBA" id="ARBA00052680"/>
    </source>
</evidence>